<keyword evidence="1" id="KW-1133">Transmembrane helix</keyword>
<proteinExistence type="predicted"/>
<dbReference type="Proteomes" id="UP000003824">
    <property type="component" value="Unassembled WGS sequence"/>
</dbReference>
<evidence type="ECO:0000313" key="3">
    <source>
        <dbReference type="Proteomes" id="UP000003824"/>
    </source>
</evidence>
<name>D5ZNV3_STRV1</name>
<accession>D5ZNV3</accession>
<evidence type="ECO:0000256" key="1">
    <source>
        <dbReference type="SAM" id="Phobius"/>
    </source>
</evidence>
<reference evidence="3" key="1">
    <citation type="submission" date="2008-12" db="EMBL/GenBank/DDBJ databases">
        <title>Annotation of Streptomyces ghanaensis ATCC 14672.</title>
        <authorList>
            <consortium name="The Broad Institute Genome Sequencing Platform"/>
            <consortium name="Broad Institute Microbial Sequencing Center"/>
            <person name="Fischbach M."/>
            <person name="Ward D."/>
            <person name="Young S."/>
            <person name="Kodira C.D."/>
            <person name="Zeng Q."/>
            <person name="Koehrsen M."/>
            <person name="Godfrey P."/>
            <person name="Alvarado L."/>
            <person name="Berlin A.M."/>
            <person name="Borenstein D."/>
            <person name="Chen Z."/>
            <person name="Engels R."/>
            <person name="Freedman E."/>
            <person name="Gellesch M."/>
            <person name="Goldberg J."/>
            <person name="Griggs A."/>
            <person name="Gujja S."/>
            <person name="Heiman D.I."/>
            <person name="Hepburn T.A."/>
            <person name="Howarth C."/>
            <person name="Jen D."/>
            <person name="Larson L."/>
            <person name="Lewis B."/>
            <person name="Mehta T."/>
            <person name="Park D."/>
            <person name="Pearson M."/>
            <person name="Roberts A."/>
            <person name="Saif S."/>
            <person name="Shea T.D."/>
            <person name="Shenoy N."/>
            <person name="Sisk P."/>
            <person name="Stolte C."/>
            <person name="Sykes S.N."/>
            <person name="Walk T."/>
            <person name="White J."/>
            <person name="Yandava C."/>
            <person name="Straight P."/>
            <person name="Clardy J."/>
            <person name="Hung D."/>
            <person name="Kolter R."/>
            <person name="Mekalanos J."/>
            <person name="Walker S."/>
            <person name="Walsh C.T."/>
            <person name="Wieland B.L.C."/>
            <person name="Ilzarbe M."/>
            <person name="Galagan J."/>
            <person name="Nusbaum C."/>
            <person name="Birren B."/>
        </authorList>
    </citation>
    <scope>NUCLEOTIDE SEQUENCE [LARGE SCALE GENOMIC DNA]</scope>
    <source>
        <strain evidence="3">ATCC 14672 / DSM 40746 / JCM 4963 / KCTC 9882 / NRRL B-12104 / FH 1290</strain>
    </source>
</reference>
<dbReference type="eggNOG" id="ENOG5031JPJ">
    <property type="taxonomic scope" value="Bacteria"/>
</dbReference>
<feature type="transmembrane region" description="Helical" evidence="1">
    <location>
        <begin position="94"/>
        <end position="116"/>
    </location>
</feature>
<protein>
    <submittedName>
        <fullName evidence="2">Predicted protein</fullName>
    </submittedName>
</protein>
<dbReference type="EMBL" id="DS999641">
    <property type="protein sequence ID" value="EFE72234.2"/>
    <property type="molecule type" value="Genomic_DNA"/>
</dbReference>
<evidence type="ECO:0000313" key="2">
    <source>
        <dbReference type="EMBL" id="EFE72234.2"/>
    </source>
</evidence>
<dbReference type="AlphaFoldDB" id="D5ZNV3"/>
<gene>
    <name evidence="2" type="ORF">SSFG_07469</name>
</gene>
<feature type="transmembrane region" description="Helical" evidence="1">
    <location>
        <begin position="122"/>
        <end position="139"/>
    </location>
</feature>
<keyword evidence="1" id="KW-0812">Transmembrane</keyword>
<keyword evidence="1" id="KW-0472">Membrane</keyword>
<sequence>MTVGVPGVCRRPELLGSVLNDFSWPRAWPRSDELEAPLPSDVTLHCMYGHGGGQQRLRQRPCHLPSVRRRHARAAGPEGVGILLAMTIPLSARVYVMTIAVLVCVVGSGACFGFVVADWPGALVGSGAAGVGAGFGMFVRPRSTVTSVRAAGGDGYAEGIADAVLLSIAMYEVAVFPLTADGVSEEEQEARRTVAYRLAASEGLPGRVRVSAAAALEAIEPCAS</sequence>
<organism evidence="2 3">
    <name type="scientific">Streptomyces viridosporus (strain ATCC 14672 / DSM 40746 / JCM 4963 / KCTC 9882 / NRRL B-12104 / FH 1290)</name>
    <name type="common">Streptomyces ghanaensis</name>
    <dbReference type="NCBI Taxonomy" id="566461"/>
    <lineage>
        <taxon>Bacteria</taxon>
        <taxon>Bacillati</taxon>
        <taxon>Actinomycetota</taxon>
        <taxon>Actinomycetes</taxon>
        <taxon>Kitasatosporales</taxon>
        <taxon>Streptomycetaceae</taxon>
        <taxon>Streptomyces</taxon>
    </lineage>
</organism>